<dbReference type="NCBIfam" id="TIGR00254">
    <property type="entry name" value="GGDEF"/>
    <property type="match status" value="1"/>
</dbReference>
<sequence>MGTGVFNKKQGFIKLKGKIERYHLEKKSISITFIDVDKLENINDKFGHCEGDRLINIIATIIKNIRKEDFVYRYGGG</sequence>
<dbReference type="Gene3D" id="3.30.70.270">
    <property type="match status" value="1"/>
</dbReference>
<dbReference type="GO" id="GO:0043709">
    <property type="term" value="P:cell adhesion involved in single-species biofilm formation"/>
    <property type="evidence" value="ECO:0007669"/>
    <property type="project" value="TreeGrafter"/>
</dbReference>
<dbReference type="PANTHER" id="PTHR45138">
    <property type="entry name" value="REGULATORY COMPONENTS OF SENSORY TRANSDUCTION SYSTEM"/>
    <property type="match status" value="1"/>
</dbReference>
<dbReference type="GO" id="GO:0052621">
    <property type="term" value="F:diguanylate cyclase activity"/>
    <property type="evidence" value="ECO:0007669"/>
    <property type="project" value="TreeGrafter"/>
</dbReference>
<evidence type="ECO:0000259" key="1">
    <source>
        <dbReference type="PROSITE" id="PS50887"/>
    </source>
</evidence>
<dbReference type="Proteomes" id="UP000184114">
    <property type="component" value="Unassembled WGS sequence"/>
</dbReference>
<gene>
    <name evidence="2" type="ORF">SAMN02745784_01139</name>
</gene>
<dbReference type="STRING" id="1123404.SAMN02745784_01139"/>
<evidence type="ECO:0000313" key="3">
    <source>
        <dbReference type="Proteomes" id="UP000184114"/>
    </source>
</evidence>
<dbReference type="PROSITE" id="PS50887">
    <property type="entry name" value="GGDEF"/>
    <property type="match status" value="1"/>
</dbReference>
<reference evidence="3" key="1">
    <citation type="submission" date="2016-11" db="EMBL/GenBank/DDBJ databases">
        <authorList>
            <person name="Varghese N."/>
            <person name="Submissions S."/>
        </authorList>
    </citation>
    <scope>NUCLEOTIDE SEQUENCE [LARGE SCALE GENOMIC DNA]</scope>
    <source>
        <strain evidence="3">DSM 18095</strain>
    </source>
</reference>
<dbReference type="RefSeq" id="WP_072974132.1">
    <property type="nucleotide sequence ID" value="NZ_FQTY01000003.1"/>
</dbReference>
<dbReference type="PANTHER" id="PTHR45138:SF9">
    <property type="entry name" value="DIGUANYLATE CYCLASE DGCM-RELATED"/>
    <property type="match status" value="1"/>
</dbReference>
<evidence type="ECO:0000313" key="2">
    <source>
        <dbReference type="EMBL" id="SHE57197.1"/>
    </source>
</evidence>
<dbReference type="InterPro" id="IPR043128">
    <property type="entry name" value="Rev_trsase/Diguanyl_cyclase"/>
</dbReference>
<dbReference type="GO" id="GO:0005886">
    <property type="term" value="C:plasma membrane"/>
    <property type="evidence" value="ECO:0007669"/>
    <property type="project" value="TreeGrafter"/>
</dbReference>
<dbReference type="GO" id="GO:1902201">
    <property type="term" value="P:negative regulation of bacterial-type flagellum-dependent cell motility"/>
    <property type="evidence" value="ECO:0007669"/>
    <property type="project" value="TreeGrafter"/>
</dbReference>
<dbReference type="InterPro" id="IPR050469">
    <property type="entry name" value="Diguanylate_Cyclase"/>
</dbReference>
<feature type="domain" description="GGDEF" evidence="1">
    <location>
        <begin position="27"/>
        <end position="77"/>
    </location>
</feature>
<dbReference type="SUPFAM" id="SSF55073">
    <property type="entry name" value="Nucleotide cyclase"/>
    <property type="match status" value="1"/>
</dbReference>
<protein>
    <submittedName>
        <fullName evidence="2">Diguanylate cyclase (GGDEF) domain-containing protein</fullName>
    </submittedName>
</protein>
<dbReference type="EMBL" id="FQTY01000003">
    <property type="protein sequence ID" value="SHE57197.1"/>
    <property type="molecule type" value="Genomic_DNA"/>
</dbReference>
<proteinExistence type="predicted"/>
<dbReference type="InterPro" id="IPR029787">
    <property type="entry name" value="Nucleotide_cyclase"/>
</dbReference>
<dbReference type="InterPro" id="IPR000160">
    <property type="entry name" value="GGDEF_dom"/>
</dbReference>
<dbReference type="AlphaFoldDB" id="A0A1M4UKI4"/>
<name>A0A1M4UKI4_9FIRM</name>
<organism evidence="2 3">
    <name type="scientific">Tissierella praeacuta DSM 18095</name>
    <dbReference type="NCBI Taxonomy" id="1123404"/>
    <lineage>
        <taxon>Bacteria</taxon>
        <taxon>Bacillati</taxon>
        <taxon>Bacillota</taxon>
        <taxon>Tissierellia</taxon>
        <taxon>Tissierellales</taxon>
        <taxon>Tissierellaceae</taxon>
        <taxon>Tissierella</taxon>
    </lineage>
</organism>
<dbReference type="GeneID" id="90996045"/>
<keyword evidence="3" id="KW-1185">Reference proteome</keyword>
<accession>A0A1M4UKI4</accession>
<dbReference type="Pfam" id="PF00990">
    <property type="entry name" value="GGDEF"/>
    <property type="match status" value="1"/>
</dbReference>